<organism evidence="1 2">
    <name type="scientific">Xenopus laevis</name>
    <name type="common">African clawed frog</name>
    <dbReference type="NCBI Taxonomy" id="8355"/>
    <lineage>
        <taxon>Eukaryota</taxon>
        <taxon>Metazoa</taxon>
        <taxon>Chordata</taxon>
        <taxon>Craniata</taxon>
        <taxon>Vertebrata</taxon>
        <taxon>Euteleostomi</taxon>
        <taxon>Amphibia</taxon>
        <taxon>Batrachia</taxon>
        <taxon>Anura</taxon>
        <taxon>Pipoidea</taxon>
        <taxon>Pipidae</taxon>
        <taxon>Xenopodinae</taxon>
        <taxon>Xenopus</taxon>
        <taxon>Xenopus</taxon>
    </lineage>
</organism>
<dbReference type="EMBL" id="CM004481">
    <property type="protein sequence ID" value="OCT66554.1"/>
    <property type="molecule type" value="Genomic_DNA"/>
</dbReference>
<evidence type="ECO:0000313" key="1">
    <source>
        <dbReference type="EMBL" id="OCT66554.1"/>
    </source>
</evidence>
<protein>
    <submittedName>
        <fullName evidence="1">Uncharacterized protein</fullName>
    </submittedName>
</protein>
<reference evidence="2" key="1">
    <citation type="journal article" date="2016" name="Nature">
        <title>Genome evolution in the allotetraploid frog Xenopus laevis.</title>
        <authorList>
            <person name="Session A.M."/>
            <person name="Uno Y."/>
            <person name="Kwon T."/>
            <person name="Chapman J.A."/>
            <person name="Toyoda A."/>
            <person name="Takahashi S."/>
            <person name="Fukui A."/>
            <person name="Hikosaka A."/>
            <person name="Suzuki A."/>
            <person name="Kondo M."/>
            <person name="van Heeringen S.J."/>
            <person name="Quigley I."/>
            <person name="Heinz S."/>
            <person name="Ogino H."/>
            <person name="Ochi H."/>
            <person name="Hellsten U."/>
            <person name="Lyons J.B."/>
            <person name="Simakov O."/>
            <person name="Putnam N."/>
            <person name="Stites J."/>
            <person name="Kuroki Y."/>
            <person name="Tanaka T."/>
            <person name="Michiue T."/>
            <person name="Watanabe M."/>
            <person name="Bogdanovic O."/>
            <person name="Lister R."/>
            <person name="Georgiou G."/>
            <person name="Paranjpe S.S."/>
            <person name="van Kruijsbergen I."/>
            <person name="Shu S."/>
            <person name="Carlson J."/>
            <person name="Kinoshita T."/>
            <person name="Ohta Y."/>
            <person name="Mawaribuchi S."/>
            <person name="Jenkins J."/>
            <person name="Grimwood J."/>
            <person name="Schmutz J."/>
            <person name="Mitros T."/>
            <person name="Mozaffari S.V."/>
            <person name="Suzuki Y."/>
            <person name="Haramoto Y."/>
            <person name="Yamamoto T.S."/>
            <person name="Takagi C."/>
            <person name="Heald R."/>
            <person name="Miller K."/>
            <person name="Haudenschild C."/>
            <person name="Kitzman J."/>
            <person name="Nakayama T."/>
            <person name="Izutsu Y."/>
            <person name="Robert J."/>
            <person name="Fortriede J."/>
            <person name="Burns K."/>
            <person name="Lotay V."/>
            <person name="Karimi K."/>
            <person name="Yasuoka Y."/>
            <person name="Dichmann D.S."/>
            <person name="Flajnik M.F."/>
            <person name="Houston D.W."/>
            <person name="Shendure J."/>
            <person name="DuPasquier L."/>
            <person name="Vize P.D."/>
            <person name="Zorn A.M."/>
            <person name="Ito M."/>
            <person name="Marcotte E.M."/>
            <person name="Wallingford J.B."/>
            <person name="Ito Y."/>
            <person name="Asashima M."/>
            <person name="Ueno N."/>
            <person name="Matsuda Y."/>
            <person name="Veenstra G.J."/>
            <person name="Fujiyama A."/>
            <person name="Harland R.M."/>
            <person name="Taira M."/>
            <person name="Rokhsar D.S."/>
        </authorList>
    </citation>
    <scope>NUCLEOTIDE SEQUENCE [LARGE SCALE GENOMIC DNA]</scope>
    <source>
        <strain evidence="2">J</strain>
    </source>
</reference>
<dbReference type="AlphaFoldDB" id="A0A974C4I4"/>
<evidence type="ECO:0000313" key="2">
    <source>
        <dbReference type="Proteomes" id="UP000694892"/>
    </source>
</evidence>
<name>A0A974C4I4_XENLA</name>
<accession>A0A974C4I4</accession>
<sequence length="123" mass="13228">MGHAHGVQAMQLPVLPQPRGSLALHICACVNVIPGCTGAKESAVKIQSLASFIMSSLGKRICNNITVRSFTYPGVLVSHKLYVINKNTVLCSNKLTSFPLLDTYVPHSLLQFPLLNLTAVKGN</sequence>
<dbReference type="Proteomes" id="UP000694892">
    <property type="component" value="Chromosome 8S"/>
</dbReference>
<proteinExistence type="predicted"/>
<gene>
    <name evidence="1" type="ORF">XELAEV_18042807mg</name>
</gene>